<evidence type="ECO:0000256" key="1">
    <source>
        <dbReference type="SAM" id="Coils"/>
    </source>
</evidence>
<dbReference type="AlphaFoldDB" id="A0A8S1HXX5"/>
<feature type="region of interest" description="Disordered" evidence="2">
    <location>
        <begin position="126"/>
        <end position="151"/>
    </location>
</feature>
<accession>A0A8S1HXX5</accession>
<reference evidence="3" key="1">
    <citation type="submission" date="2020-10" db="EMBL/GenBank/DDBJ databases">
        <authorList>
            <person name="Kikuchi T."/>
        </authorList>
    </citation>
    <scope>NUCLEOTIDE SEQUENCE</scope>
    <source>
        <strain evidence="3">NKZ352</strain>
    </source>
</reference>
<name>A0A8S1HXX5_9PELO</name>
<evidence type="ECO:0000313" key="3">
    <source>
        <dbReference type="EMBL" id="CAD6200350.1"/>
    </source>
</evidence>
<protein>
    <submittedName>
        <fullName evidence="3">Uncharacterized protein</fullName>
    </submittedName>
</protein>
<keyword evidence="1" id="KW-0175">Coiled coil</keyword>
<gene>
    <name evidence="3" type="ORF">CAUJ_LOCUS16246</name>
</gene>
<feature type="coiled-coil region" evidence="1">
    <location>
        <begin position="80"/>
        <end position="107"/>
    </location>
</feature>
<feature type="compositionally biased region" description="Acidic residues" evidence="2">
    <location>
        <begin position="126"/>
        <end position="144"/>
    </location>
</feature>
<evidence type="ECO:0000313" key="4">
    <source>
        <dbReference type="Proteomes" id="UP000835052"/>
    </source>
</evidence>
<evidence type="ECO:0000256" key="2">
    <source>
        <dbReference type="SAM" id="MobiDB-lite"/>
    </source>
</evidence>
<dbReference type="EMBL" id="CAJGYM010000362">
    <property type="protein sequence ID" value="CAD6200350.1"/>
    <property type="molecule type" value="Genomic_DNA"/>
</dbReference>
<sequence length="215" mass="25001">QCQMRVYGLLDDHQVFFGFRRLPSSSHSRARQTSMPEETASYYIEKCRALDLLVEELWLDEMDCHADLEEAKRVFEDEPILRHKLEKERLEQLLADIQAEYEVKIDESEAMRIKYKLYKERLAAEEIETEDDGSEADAGEDTSSDEASSCDDIISTTLTPDDFYVFRFSLHEWYHSRMFVVAQIGLFVAKSIECEDSRRRPRPGIGGTPDAFPRL</sequence>
<feature type="non-terminal residue" evidence="3">
    <location>
        <position position="1"/>
    </location>
</feature>
<keyword evidence="4" id="KW-1185">Reference proteome</keyword>
<comment type="caution">
    <text evidence="3">The sequence shown here is derived from an EMBL/GenBank/DDBJ whole genome shotgun (WGS) entry which is preliminary data.</text>
</comment>
<organism evidence="3 4">
    <name type="scientific">Caenorhabditis auriculariae</name>
    <dbReference type="NCBI Taxonomy" id="2777116"/>
    <lineage>
        <taxon>Eukaryota</taxon>
        <taxon>Metazoa</taxon>
        <taxon>Ecdysozoa</taxon>
        <taxon>Nematoda</taxon>
        <taxon>Chromadorea</taxon>
        <taxon>Rhabditida</taxon>
        <taxon>Rhabditina</taxon>
        <taxon>Rhabditomorpha</taxon>
        <taxon>Rhabditoidea</taxon>
        <taxon>Rhabditidae</taxon>
        <taxon>Peloderinae</taxon>
        <taxon>Caenorhabditis</taxon>
    </lineage>
</organism>
<dbReference type="Proteomes" id="UP000835052">
    <property type="component" value="Unassembled WGS sequence"/>
</dbReference>
<proteinExistence type="predicted"/>